<dbReference type="AlphaFoldDB" id="A0A812LHN5"/>
<dbReference type="Pfam" id="PF13385">
    <property type="entry name" value="Laminin_G_3"/>
    <property type="match status" value="1"/>
</dbReference>
<evidence type="ECO:0000313" key="2">
    <source>
        <dbReference type="Proteomes" id="UP000601435"/>
    </source>
</evidence>
<organism evidence="1 2">
    <name type="scientific">Symbiodinium necroappetens</name>
    <dbReference type="NCBI Taxonomy" id="1628268"/>
    <lineage>
        <taxon>Eukaryota</taxon>
        <taxon>Sar</taxon>
        <taxon>Alveolata</taxon>
        <taxon>Dinophyceae</taxon>
        <taxon>Suessiales</taxon>
        <taxon>Symbiodiniaceae</taxon>
        <taxon>Symbiodinium</taxon>
    </lineage>
</organism>
<feature type="non-terminal residue" evidence="1">
    <location>
        <position position="651"/>
    </location>
</feature>
<dbReference type="OrthoDB" id="425991at2759"/>
<proteinExistence type="predicted"/>
<sequence>SAPILVRGLGVEGLTAERWPGRYRFCAVGAALALLFVASAGIPFHRAGAKVDPSASELVGLSSAEFVSLPQREEKAAPERDLGFNELHLPTVQEELAKKFHPAVCVGQALQAAITLTGLSIKVGAAMRECNAWFYSPRYAYRVNPITGKSEQVVQGKPVITNARRLKDRRHPLLRIEESLRKPLAKLPTMPGLERMRSNLWSTSLSKAWDAHGDELDEFKRLGETAYNVTEWDLSLANMSFSLGGEWTLEGWHYLLAHGGVIWDTRERLGNSTKSGVAVILSNNGSLALMILPRGGAPVLRSCSKFVPLRQWVHVACQRRASSLDFFLNGTKVCNMPAPAELESLEPQTTVKIGRAATNEEDSSLASLVSNMRLTGAALYERPASIPERHLQLHPKTHFLLHGGYLDQVSSRPLLISGHGLMEGIVNHGHPTGKLKHPAMRELQLNLFPDQDRALPGGLPGNPCLVDTLWLWTRRQDAGTIAASIEADLKVCQDQKLVGMECAVDATRVVRSAGNAAKYMAELGFMRGAGSSRFAAAINDGPQAVPIFQKMAFRGYFRCAGRMEVTPCGELKISIGGVAWELDVLGTELGATVESCHNLDLDYRHIQRMNATKKGINWGTMVALCHRGHVPEQHVQVEEGPDLPFILMHGE</sequence>
<protein>
    <recommendedName>
        <fullName evidence="3">LamG-like jellyroll fold domain-containing protein</fullName>
    </recommendedName>
</protein>
<keyword evidence="2" id="KW-1185">Reference proteome</keyword>
<dbReference type="Proteomes" id="UP000601435">
    <property type="component" value="Unassembled WGS sequence"/>
</dbReference>
<dbReference type="EMBL" id="CAJNJA010009527">
    <property type="protein sequence ID" value="CAE7247718.1"/>
    <property type="molecule type" value="Genomic_DNA"/>
</dbReference>
<reference evidence="1" key="1">
    <citation type="submission" date="2021-02" db="EMBL/GenBank/DDBJ databases">
        <authorList>
            <person name="Dougan E. K."/>
            <person name="Rhodes N."/>
            <person name="Thang M."/>
            <person name="Chan C."/>
        </authorList>
    </citation>
    <scope>NUCLEOTIDE SEQUENCE</scope>
</reference>
<gene>
    <name evidence="1" type="ORF">SNEC2469_LOCUS4924</name>
</gene>
<name>A0A812LHN5_9DINO</name>
<comment type="caution">
    <text evidence="1">The sequence shown here is derived from an EMBL/GenBank/DDBJ whole genome shotgun (WGS) entry which is preliminary data.</text>
</comment>
<evidence type="ECO:0008006" key="3">
    <source>
        <dbReference type="Google" id="ProtNLM"/>
    </source>
</evidence>
<dbReference type="InterPro" id="IPR013320">
    <property type="entry name" value="ConA-like_dom_sf"/>
</dbReference>
<dbReference type="Gene3D" id="2.60.120.200">
    <property type="match status" value="1"/>
</dbReference>
<accession>A0A812LHN5</accession>
<dbReference type="SUPFAM" id="SSF49899">
    <property type="entry name" value="Concanavalin A-like lectins/glucanases"/>
    <property type="match status" value="1"/>
</dbReference>
<evidence type="ECO:0000313" key="1">
    <source>
        <dbReference type="EMBL" id="CAE7247718.1"/>
    </source>
</evidence>
<feature type="non-terminal residue" evidence="1">
    <location>
        <position position="1"/>
    </location>
</feature>